<comment type="caution">
    <text evidence="2">The sequence shown here is derived from an EMBL/GenBank/DDBJ whole genome shotgun (WGS) entry which is preliminary data.</text>
</comment>
<dbReference type="InterPro" id="IPR014710">
    <property type="entry name" value="RmlC-like_jellyroll"/>
</dbReference>
<comment type="similarity">
    <text evidence="1">Belongs to the cysteine dioxygenase family.</text>
</comment>
<dbReference type="Pfam" id="PF05995">
    <property type="entry name" value="CDO_I"/>
    <property type="match status" value="1"/>
</dbReference>
<gene>
    <name evidence="2" type="ORF">FHS40_009043</name>
</gene>
<dbReference type="RefSeq" id="WP_184926964.1">
    <property type="nucleotide sequence ID" value="NZ_BMSQ01000054.1"/>
</dbReference>
<keyword evidence="3" id="KW-1185">Reference proteome</keyword>
<protein>
    <submittedName>
        <fullName evidence="2">Quercetin dioxygenase-like cupin family protein</fullName>
    </submittedName>
</protein>
<dbReference type="GO" id="GO:0016702">
    <property type="term" value="F:oxidoreductase activity, acting on single donors with incorporation of molecular oxygen, incorporation of two atoms of oxygen"/>
    <property type="evidence" value="ECO:0007669"/>
    <property type="project" value="InterPro"/>
</dbReference>
<dbReference type="InterPro" id="IPR010300">
    <property type="entry name" value="CDO_1"/>
</dbReference>
<dbReference type="Proteomes" id="UP000549009">
    <property type="component" value="Unassembled WGS sequence"/>
</dbReference>
<evidence type="ECO:0000313" key="2">
    <source>
        <dbReference type="EMBL" id="MBB5109913.1"/>
    </source>
</evidence>
<reference evidence="2 3" key="1">
    <citation type="submission" date="2020-08" db="EMBL/GenBank/DDBJ databases">
        <title>Genomic Encyclopedia of Type Strains, Phase III (KMG-III): the genomes of soil and plant-associated and newly described type strains.</title>
        <authorList>
            <person name="Whitman W."/>
        </authorList>
    </citation>
    <scope>NUCLEOTIDE SEQUENCE [LARGE SCALE GENOMIC DNA]</scope>
    <source>
        <strain evidence="2 3">CECT 3146</strain>
    </source>
</reference>
<proteinExistence type="inferred from homology"/>
<evidence type="ECO:0000256" key="1">
    <source>
        <dbReference type="ARBA" id="ARBA00006622"/>
    </source>
</evidence>
<keyword evidence="2" id="KW-0223">Dioxygenase</keyword>
<sequence length="256" mass="27361">MVGLGTEQRARLAELAASVEGRLRSAPVAAEAMARAVEAGEAGRLGDFPGAPVRYRKLWWVRTDAVWRVVDDHAQAQFDEDLQRYRLAVAAVDGLAKIALVHPVARRDLVDYVERCAFADVPPTCREAAGDEVRWARLDAPVGCGGWAVSWPPGATTPWHQHGEALGAFAVLDGELEFVERVEDGNDGQQADMDSLVLAGESSTIEAGRVHRLTNAGGARGERRALSVHVSWLVHPWSCHDHVPAVGGGVASGAAA</sequence>
<dbReference type="GO" id="GO:0005506">
    <property type="term" value="F:iron ion binding"/>
    <property type="evidence" value="ECO:0007669"/>
    <property type="project" value="InterPro"/>
</dbReference>
<name>A0A7W8B7D5_STRST</name>
<accession>A0A7W8B7D5</accession>
<keyword evidence="2" id="KW-0560">Oxidoreductase</keyword>
<dbReference type="SUPFAM" id="SSF51182">
    <property type="entry name" value="RmlC-like cupins"/>
    <property type="match status" value="1"/>
</dbReference>
<dbReference type="EMBL" id="JACHJD010000046">
    <property type="protein sequence ID" value="MBB5109913.1"/>
    <property type="molecule type" value="Genomic_DNA"/>
</dbReference>
<evidence type="ECO:0000313" key="3">
    <source>
        <dbReference type="Proteomes" id="UP000549009"/>
    </source>
</evidence>
<dbReference type="Gene3D" id="2.60.120.10">
    <property type="entry name" value="Jelly Rolls"/>
    <property type="match status" value="1"/>
</dbReference>
<organism evidence="2 3">
    <name type="scientific">Streptomyces spectabilis</name>
    <dbReference type="NCBI Taxonomy" id="68270"/>
    <lineage>
        <taxon>Bacteria</taxon>
        <taxon>Bacillati</taxon>
        <taxon>Actinomycetota</taxon>
        <taxon>Actinomycetes</taxon>
        <taxon>Kitasatosporales</taxon>
        <taxon>Streptomycetaceae</taxon>
        <taxon>Streptomyces</taxon>
    </lineage>
</organism>
<dbReference type="InterPro" id="IPR011051">
    <property type="entry name" value="RmlC_Cupin_sf"/>
</dbReference>
<dbReference type="AlphaFoldDB" id="A0A7W8B7D5"/>